<dbReference type="Pfam" id="PF19578">
    <property type="entry name" value="DUF6090"/>
    <property type="match status" value="1"/>
</dbReference>
<dbReference type="EMBL" id="UINC01177299">
    <property type="protein sequence ID" value="SVD84863.1"/>
    <property type="molecule type" value="Genomic_DNA"/>
</dbReference>
<name>A0A382YNR3_9ZZZZ</name>
<protein>
    <submittedName>
        <fullName evidence="1">Uncharacterized protein</fullName>
    </submittedName>
</protein>
<proteinExistence type="predicted"/>
<organism evidence="1">
    <name type="scientific">marine metagenome</name>
    <dbReference type="NCBI Taxonomy" id="408172"/>
    <lineage>
        <taxon>unclassified sequences</taxon>
        <taxon>metagenomes</taxon>
        <taxon>ecological metagenomes</taxon>
    </lineage>
</organism>
<dbReference type="AlphaFoldDB" id="A0A382YNR3"/>
<reference evidence="1" key="1">
    <citation type="submission" date="2018-05" db="EMBL/GenBank/DDBJ databases">
        <authorList>
            <person name="Lanie J.A."/>
            <person name="Ng W.-L."/>
            <person name="Kazmierczak K.M."/>
            <person name="Andrzejewski T.M."/>
            <person name="Davidsen T.M."/>
            <person name="Wayne K.J."/>
            <person name="Tettelin H."/>
            <person name="Glass J.I."/>
            <person name="Rusch D."/>
            <person name="Podicherti R."/>
            <person name="Tsui H.-C.T."/>
            <person name="Winkler M.E."/>
        </authorList>
    </citation>
    <scope>NUCLEOTIDE SEQUENCE</scope>
</reference>
<sequence length="180" mass="21275">IHIEVKADIVNIDSIISSNQNHIENEEYLLSVINKKEKFHFDKVVNSIATITSPTFFGNNAAYSSSVASGRFNTASHNQISNQISNLYEHYYKRLVLNGDLLDQRAVDFNRDYSIKFYRPIYNQNNIDTVSLKTYFYSKNFHNGLLRNHHFRKVNYMKRLFQTREQMVKVDNHLNNHFYN</sequence>
<evidence type="ECO:0000313" key="1">
    <source>
        <dbReference type="EMBL" id="SVD84863.1"/>
    </source>
</evidence>
<gene>
    <name evidence="1" type="ORF">METZ01_LOCUS437717</name>
</gene>
<accession>A0A382YNR3</accession>
<feature type="non-terminal residue" evidence="1">
    <location>
        <position position="1"/>
    </location>
</feature>
<dbReference type="InterPro" id="IPR045749">
    <property type="entry name" value="DUF6090"/>
</dbReference>